<organism evidence="1 2">
    <name type="scientific">Lactuca saligna</name>
    <name type="common">Willowleaf lettuce</name>
    <dbReference type="NCBI Taxonomy" id="75948"/>
    <lineage>
        <taxon>Eukaryota</taxon>
        <taxon>Viridiplantae</taxon>
        <taxon>Streptophyta</taxon>
        <taxon>Embryophyta</taxon>
        <taxon>Tracheophyta</taxon>
        <taxon>Spermatophyta</taxon>
        <taxon>Magnoliopsida</taxon>
        <taxon>eudicotyledons</taxon>
        <taxon>Gunneridae</taxon>
        <taxon>Pentapetalae</taxon>
        <taxon>asterids</taxon>
        <taxon>campanulids</taxon>
        <taxon>Asterales</taxon>
        <taxon>Asteraceae</taxon>
        <taxon>Cichorioideae</taxon>
        <taxon>Cichorieae</taxon>
        <taxon>Lactucinae</taxon>
        <taxon>Lactuca</taxon>
    </lineage>
</organism>
<sequence length="100" mass="11427">MRGTRSTSFKSKFMNTAKTALNLDDDDDFISPTPNMEVVPGLLNYYLLDVYSPETNRLVMENGVIEITKELVHKIMGLPMEADDLSRMLYYETGNDILEE</sequence>
<dbReference type="Proteomes" id="UP001177003">
    <property type="component" value="Chromosome 3"/>
</dbReference>
<dbReference type="EMBL" id="OX465079">
    <property type="protein sequence ID" value="CAI9276283.1"/>
    <property type="molecule type" value="Genomic_DNA"/>
</dbReference>
<dbReference type="AlphaFoldDB" id="A0AA36DZ08"/>
<name>A0AA36DZ08_LACSI</name>
<gene>
    <name evidence="1" type="ORF">LSALG_LOCUS16272</name>
</gene>
<proteinExistence type="predicted"/>
<reference evidence="1" key="1">
    <citation type="submission" date="2023-04" db="EMBL/GenBank/DDBJ databases">
        <authorList>
            <person name="Vijverberg K."/>
            <person name="Xiong W."/>
            <person name="Schranz E."/>
        </authorList>
    </citation>
    <scope>NUCLEOTIDE SEQUENCE</scope>
</reference>
<accession>A0AA36DZ08</accession>
<protein>
    <submittedName>
        <fullName evidence="1">Uncharacterized protein</fullName>
    </submittedName>
</protein>
<keyword evidence="2" id="KW-1185">Reference proteome</keyword>
<evidence type="ECO:0000313" key="1">
    <source>
        <dbReference type="EMBL" id="CAI9276283.1"/>
    </source>
</evidence>
<evidence type="ECO:0000313" key="2">
    <source>
        <dbReference type="Proteomes" id="UP001177003"/>
    </source>
</evidence>